<dbReference type="PANTHER" id="PTHR11895">
    <property type="entry name" value="TRANSAMIDASE"/>
    <property type="match status" value="1"/>
</dbReference>
<keyword evidence="4" id="KW-1185">Reference proteome</keyword>
<protein>
    <submittedName>
        <fullName evidence="3">Amidase</fullName>
    </submittedName>
</protein>
<evidence type="ECO:0000313" key="3">
    <source>
        <dbReference type="EMBL" id="UYM06356.1"/>
    </source>
</evidence>
<dbReference type="InterPro" id="IPR023631">
    <property type="entry name" value="Amidase_dom"/>
</dbReference>
<dbReference type="KEGG" id="sgrg:L0C25_04575"/>
<evidence type="ECO:0000256" key="1">
    <source>
        <dbReference type="ARBA" id="ARBA00009199"/>
    </source>
</evidence>
<dbReference type="GO" id="GO:0003824">
    <property type="term" value="F:catalytic activity"/>
    <property type="evidence" value="ECO:0007669"/>
    <property type="project" value="InterPro"/>
</dbReference>
<evidence type="ECO:0000313" key="4">
    <source>
        <dbReference type="Proteomes" id="UP001164390"/>
    </source>
</evidence>
<dbReference type="AlphaFoldDB" id="A0AA46YMB2"/>
<dbReference type="PANTHER" id="PTHR11895:SF7">
    <property type="entry name" value="GLUTAMYL-TRNA(GLN) AMIDOTRANSFERASE SUBUNIT A, MITOCHONDRIAL"/>
    <property type="match status" value="1"/>
</dbReference>
<dbReference type="Pfam" id="PF01425">
    <property type="entry name" value="Amidase"/>
    <property type="match status" value="1"/>
</dbReference>
<reference evidence="3" key="1">
    <citation type="submission" date="2022-01" db="EMBL/GenBank/DDBJ databases">
        <title>Nocardioidaceae gen. sp. A5X3R13.</title>
        <authorList>
            <person name="Lopez Marin M.A."/>
            <person name="Uhlik O."/>
        </authorList>
    </citation>
    <scope>NUCLEOTIDE SEQUENCE</scope>
    <source>
        <strain evidence="3">A5X3R13</strain>
    </source>
</reference>
<organism evidence="3 4">
    <name type="scientific">Solicola gregarius</name>
    <dbReference type="NCBI Taxonomy" id="2908642"/>
    <lineage>
        <taxon>Bacteria</taxon>
        <taxon>Bacillati</taxon>
        <taxon>Actinomycetota</taxon>
        <taxon>Actinomycetes</taxon>
        <taxon>Propionibacteriales</taxon>
        <taxon>Nocardioidaceae</taxon>
        <taxon>Solicola</taxon>
    </lineage>
</organism>
<dbReference type="InterPro" id="IPR000120">
    <property type="entry name" value="Amidase"/>
</dbReference>
<sequence>MPSLHRDDGADLTLLSAVDLVRRFFRRELSPVEVMRWTIERCERINPSLNALVDTLFEDALDQAVQAERRYLHGTARPLEGIPVALKAQQPMKGRPWADGSVALADRVADVDHPIVARIRAAGGIIHARTATPEFCCMPFTHSILWGTTRNPWNPDLSPGGSSGGSVAALASGMTVLATGSDSGGSLRSPASFTGTVGFKPAYGTVATISPANLDPFWQDGALARTVDDCALLHEIIAGQDRSDMSSLPRIGGRPAPTTPVRVAVLTNLGNWRVDHEIVADVTRVSVALAEAGTEVRPAELGWDRVSVNRLADAHFGDHSAADIARLATTSDDLTDYARSFAQRTTEAARHLTPQDRHRETGDMYRQVAELLERVDIIICPTVGITGLTAGEAYLSELPTVDGMRLESLSDINLTRPFNILNRLPAISVPSGRIASSGLPLGIQIVGRPYDEPTVLSFARSVERILRPSRRWPIVARSSPTVPKPRPR</sequence>
<dbReference type="Proteomes" id="UP001164390">
    <property type="component" value="Chromosome"/>
</dbReference>
<evidence type="ECO:0000259" key="2">
    <source>
        <dbReference type="Pfam" id="PF01425"/>
    </source>
</evidence>
<dbReference type="SUPFAM" id="SSF75304">
    <property type="entry name" value="Amidase signature (AS) enzymes"/>
    <property type="match status" value="1"/>
</dbReference>
<comment type="similarity">
    <text evidence="1">Belongs to the amidase family.</text>
</comment>
<proteinExistence type="inferred from homology"/>
<dbReference type="RefSeq" id="WP_271635247.1">
    <property type="nucleotide sequence ID" value="NZ_CP094970.1"/>
</dbReference>
<feature type="domain" description="Amidase" evidence="2">
    <location>
        <begin position="33"/>
        <end position="456"/>
    </location>
</feature>
<name>A0AA46YMB2_9ACTN</name>
<gene>
    <name evidence="3" type="ORF">L0C25_04575</name>
</gene>
<accession>A0AA46YMB2</accession>
<dbReference type="EMBL" id="CP094970">
    <property type="protein sequence ID" value="UYM06356.1"/>
    <property type="molecule type" value="Genomic_DNA"/>
</dbReference>
<dbReference type="Gene3D" id="3.90.1300.10">
    <property type="entry name" value="Amidase signature (AS) domain"/>
    <property type="match status" value="1"/>
</dbReference>
<dbReference type="InterPro" id="IPR036928">
    <property type="entry name" value="AS_sf"/>
</dbReference>